<evidence type="ECO:0000313" key="4">
    <source>
        <dbReference type="Proteomes" id="UP000008549"/>
    </source>
</evidence>
<feature type="region of interest" description="Disordered" evidence="2">
    <location>
        <begin position="100"/>
        <end position="217"/>
    </location>
</feature>
<dbReference type="Proteomes" id="UP000008549">
    <property type="component" value="Unassembled WGS sequence"/>
</dbReference>
<evidence type="ECO:0000313" key="3">
    <source>
        <dbReference type="EMBL" id="CAP26209.2"/>
    </source>
</evidence>
<dbReference type="AlphaFoldDB" id="A8X0P9"/>
<dbReference type="STRING" id="6238.A8X0P9"/>
<feature type="compositionally biased region" description="Acidic residues" evidence="2">
    <location>
        <begin position="161"/>
        <end position="172"/>
    </location>
</feature>
<reference evidence="3 4" key="1">
    <citation type="journal article" date="2003" name="PLoS Biol.">
        <title>The genome sequence of Caenorhabditis briggsae: a platform for comparative genomics.</title>
        <authorList>
            <person name="Stein L.D."/>
            <person name="Bao Z."/>
            <person name="Blasiar D."/>
            <person name="Blumenthal T."/>
            <person name="Brent M.R."/>
            <person name="Chen N."/>
            <person name="Chinwalla A."/>
            <person name="Clarke L."/>
            <person name="Clee C."/>
            <person name="Coghlan A."/>
            <person name="Coulson A."/>
            <person name="D'Eustachio P."/>
            <person name="Fitch D.H."/>
            <person name="Fulton L.A."/>
            <person name="Fulton R.E."/>
            <person name="Griffiths-Jones S."/>
            <person name="Harris T.W."/>
            <person name="Hillier L.W."/>
            <person name="Kamath R."/>
            <person name="Kuwabara P.E."/>
            <person name="Mardis E.R."/>
            <person name="Marra M.A."/>
            <person name="Miner T.L."/>
            <person name="Minx P."/>
            <person name="Mullikin J.C."/>
            <person name="Plumb R.W."/>
            <person name="Rogers J."/>
            <person name="Schein J.E."/>
            <person name="Sohrmann M."/>
            <person name="Spieth J."/>
            <person name="Stajich J.E."/>
            <person name="Wei C."/>
            <person name="Willey D."/>
            <person name="Wilson R.K."/>
            <person name="Durbin R."/>
            <person name="Waterston R.H."/>
        </authorList>
    </citation>
    <scope>NUCLEOTIDE SEQUENCE [LARGE SCALE GENOMIC DNA]</scope>
    <source>
        <strain evidence="3 4">AF16</strain>
    </source>
</reference>
<organism evidence="3 4">
    <name type="scientific">Caenorhabditis briggsae</name>
    <dbReference type="NCBI Taxonomy" id="6238"/>
    <lineage>
        <taxon>Eukaryota</taxon>
        <taxon>Metazoa</taxon>
        <taxon>Ecdysozoa</taxon>
        <taxon>Nematoda</taxon>
        <taxon>Chromadorea</taxon>
        <taxon>Rhabditida</taxon>
        <taxon>Rhabditina</taxon>
        <taxon>Rhabditomorpha</taxon>
        <taxon>Rhabditoidea</taxon>
        <taxon>Rhabditidae</taxon>
        <taxon>Peloderinae</taxon>
        <taxon>Caenorhabditis</taxon>
    </lineage>
</organism>
<name>A8X0P9_CAEBR</name>
<dbReference type="EMBL" id="HE600986">
    <property type="protein sequence ID" value="CAP26209.2"/>
    <property type="molecule type" value="Genomic_DNA"/>
</dbReference>
<feature type="compositionally biased region" description="Low complexity" evidence="2">
    <location>
        <begin position="197"/>
        <end position="211"/>
    </location>
</feature>
<dbReference type="HOGENOM" id="CLU_319161_0_0_1"/>
<protein>
    <submittedName>
        <fullName evidence="3">Protein CBG06191</fullName>
    </submittedName>
</protein>
<sequence>MSTQHPNGYSVRDIILRYESEEEEFVRELEQMMEQSQENENDMVQEPDEGPPILSVLCSLVDEIGSLRTENRRLKTRLVPAPRNSKNVVQRMSAMFEQRGSSIFPKLRRSNRSSDSMEIRNGARERLSTPPRKENSNSMTTSTDVSYGRSGAPPIVRPELSDSEIDDQVFDEDDHRSRDTTRRCDSVNVPRHQNDHSTSACTSPSSASSSRDPSETMITSRSSFLDLLGLRRRSTHIPQPTSYSKTTSLKQVIKKRRRKISGNGNDSESSGMYVNMEDHCSRVANKPPRPASYYRRDDSEDSDCLRQIRQRKTASTLNVNNYKHGKKDMYRVSKETHWQHEKDNLMAEIEEMKMRNLRLVEQLREKSQQQSKLQCQLHKVEMQVNTLSRKCALSEALDRLTLDERMEKSATVWIKKIEERLRIFENQMQNAKLEAATAHQMALNSSCHEKDAHQNCLEKLENLQREHMRVIHSSLMEIGVDEMNMKRRLENLPTYEALYAFTHSVVRRLNEARWAMIEKANEASRAQIDLIVSQSSHLAQNNANSSRKTSETTIFVPWTQQYRSKCKSEIIATIKKIPSGSAKLEFLLATETAWVSSGKLKTNCEKEFDSWQRQKHRRRILKVILLLERFDRSIVDVSIELAANSGVPERRATNRIETMIREMNGNNRPTIRRGPSGISNSNLMRDRVTREVPSNRRPISLVETEERRIRRNEETRRSIKFMKTNSIDHGYNAYEPPQRFMNTTTVTASQDVSNNVHSPHNTPVFTRKIIIPVRGNAYDIVPEGTTANIVPASIPQMGRVRKLERAFSAESRNTVDSLHDREERRERREHGEGVERRQSKIQRSQPVSRLKQPSAQLSRFRTVENGGVNREPPASSILRNRALDPPTSIPRMTTSPPDSRIPTPSGRHGGEKRGWLERLIGIGKL</sequence>
<dbReference type="KEGG" id="cbr:CBG_06191"/>
<feature type="compositionally biased region" description="Basic and acidic residues" evidence="2">
    <location>
        <begin position="817"/>
        <end position="838"/>
    </location>
</feature>
<dbReference type="RefSeq" id="XP_045093044.1">
    <property type="nucleotide sequence ID" value="XM_045235662.1"/>
</dbReference>
<evidence type="ECO:0000256" key="1">
    <source>
        <dbReference type="SAM" id="Coils"/>
    </source>
</evidence>
<keyword evidence="1" id="KW-0175">Coiled coil</keyword>
<feature type="compositionally biased region" description="Basic and acidic residues" evidence="2">
    <location>
        <begin position="115"/>
        <end position="135"/>
    </location>
</feature>
<feature type="region of interest" description="Disordered" evidence="2">
    <location>
        <begin position="280"/>
        <end position="301"/>
    </location>
</feature>
<feature type="coiled-coil region" evidence="1">
    <location>
        <begin position="15"/>
        <end position="46"/>
    </location>
</feature>
<keyword evidence="4" id="KW-1185">Reference proteome</keyword>
<dbReference type="OMA" id="QGSRIEN"/>
<dbReference type="eggNOG" id="ENOG502RXEM">
    <property type="taxonomic scope" value="Eukaryota"/>
</dbReference>
<dbReference type="WormBase" id="CBG06191">
    <property type="protein sequence ID" value="CBP41321"/>
    <property type="gene ID" value="WBGene00028499"/>
</dbReference>
<proteinExistence type="predicted"/>
<dbReference type="CTD" id="8575421"/>
<feature type="coiled-coil region" evidence="1">
    <location>
        <begin position="342"/>
        <end position="383"/>
    </location>
</feature>
<accession>A8X0P9</accession>
<evidence type="ECO:0000256" key="2">
    <source>
        <dbReference type="SAM" id="MobiDB-lite"/>
    </source>
</evidence>
<gene>
    <name evidence="3 5" type="ORF">CBG06191</name>
    <name evidence="3" type="ORF">CBG_06191</name>
</gene>
<feature type="compositionally biased region" description="Polar residues" evidence="2">
    <location>
        <begin position="841"/>
        <end position="859"/>
    </location>
</feature>
<feature type="region of interest" description="Disordered" evidence="2">
    <location>
        <begin position="810"/>
        <end position="911"/>
    </location>
</feature>
<reference evidence="3 4" key="2">
    <citation type="journal article" date="2011" name="PLoS Genet.">
        <title>Caenorhabditis briggsae recombinant inbred line genotypes reveal inter-strain incompatibility and the evolution of recombination.</title>
        <authorList>
            <person name="Ross J.A."/>
            <person name="Koboldt D.C."/>
            <person name="Staisch J.E."/>
            <person name="Chamberlin H.M."/>
            <person name="Gupta B.P."/>
            <person name="Miller R.D."/>
            <person name="Baird S.E."/>
            <person name="Haag E.S."/>
        </authorList>
    </citation>
    <scope>NUCLEOTIDE SEQUENCE [LARGE SCALE GENOMIC DNA]</scope>
    <source>
        <strain evidence="3 4">AF16</strain>
    </source>
</reference>
<dbReference type="FunCoup" id="A8X0P9">
    <property type="interactions" value="98"/>
</dbReference>
<dbReference type="InParanoid" id="A8X0P9"/>
<feature type="compositionally biased region" description="Polar residues" evidence="2">
    <location>
        <begin position="136"/>
        <end position="145"/>
    </location>
</feature>
<dbReference type="GeneID" id="8575421"/>
<evidence type="ECO:0000313" key="5">
    <source>
        <dbReference type="WormBase" id="CBG06191"/>
    </source>
</evidence>
<feature type="compositionally biased region" description="Basic and acidic residues" evidence="2">
    <location>
        <begin position="173"/>
        <end position="185"/>
    </location>
</feature>